<evidence type="ECO:0000256" key="1">
    <source>
        <dbReference type="ARBA" id="ARBA00004251"/>
    </source>
</evidence>
<evidence type="ECO:0000313" key="16">
    <source>
        <dbReference type="Proteomes" id="UP001152798"/>
    </source>
</evidence>
<evidence type="ECO:0000256" key="8">
    <source>
        <dbReference type="ARBA" id="ARBA00023157"/>
    </source>
</evidence>
<dbReference type="CDD" id="cd00112">
    <property type="entry name" value="LDLa"/>
    <property type="match status" value="3"/>
</dbReference>
<dbReference type="GO" id="GO:0006897">
    <property type="term" value="P:endocytosis"/>
    <property type="evidence" value="ECO:0007669"/>
    <property type="project" value="UniProtKB-KW"/>
</dbReference>
<evidence type="ECO:0000256" key="6">
    <source>
        <dbReference type="ARBA" id="ARBA00022737"/>
    </source>
</evidence>
<name>A0A9P0HCJ3_NEZVI</name>
<comment type="subcellular location">
    <subcellularLocation>
        <location evidence="1">Cell membrane</location>
        <topology evidence="1">Single-pass type I membrane protein</topology>
    </subcellularLocation>
</comment>
<dbReference type="FunFam" id="2.120.10.30:FF:000001">
    <property type="entry name" value="Low-density lipoprotein receptor-related protein 6"/>
    <property type="match status" value="1"/>
</dbReference>
<dbReference type="InterPro" id="IPR000742">
    <property type="entry name" value="EGF"/>
</dbReference>
<dbReference type="Gene3D" id="2.120.10.30">
    <property type="entry name" value="TolB, C-terminal domain"/>
    <property type="match status" value="4"/>
</dbReference>
<dbReference type="Pfam" id="PF14670">
    <property type="entry name" value="FXa_inhibition"/>
    <property type="match status" value="2"/>
</dbReference>
<evidence type="ECO:0000256" key="5">
    <source>
        <dbReference type="ARBA" id="ARBA00022729"/>
    </source>
</evidence>
<keyword evidence="16" id="KW-1185">Reference proteome</keyword>
<dbReference type="FunFam" id="2.120.10.30:FF:000241">
    <property type="entry name" value="Low-density lipoprotein receptor-related protein 6"/>
    <property type="match status" value="1"/>
</dbReference>
<dbReference type="PRINTS" id="PR00261">
    <property type="entry name" value="LDLRECEPTOR"/>
</dbReference>
<dbReference type="EMBL" id="OV725080">
    <property type="protein sequence ID" value="CAH1399364.1"/>
    <property type="molecule type" value="Genomic_DNA"/>
</dbReference>
<feature type="compositionally biased region" description="Low complexity" evidence="11">
    <location>
        <begin position="1380"/>
        <end position="1401"/>
    </location>
</feature>
<dbReference type="PROSITE" id="PS01186">
    <property type="entry name" value="EGF_2"/>
    <property type="match status" value="1"/>
</dbReference>
<dbReference type="FunFam" id="2.10.25.10:FF:000240">
    <property type="entry name" value="Vitamin K-dependent protein S"/>
    <property type="match status" value="1"/>
</dbReference>
<keyword evidence="4" id="KW-0254">Endocytosis</keyword>
<keyword evidence="3" id="KW-0245">EGF-like domain</keyword>
<evidence type="ECO:0000256" key="11">
    <source>
        <dbReference type="SAM" id="MobiDB-lite"/>
    </source>
</evidence>
<evidence type="ECO:0000256" key="4">
    <source>
        <dbReference type="ARBA" id="ARBA00022583"/>
    </source>
</evidence>
<keyword evidence="6" id="KW-0677">Repeat</keyword>
<feature type="chain" id="PRO_5040501995" description="EGF-like domain-containing protein" evidence="13">
    <location>
        <begin position="19"/>
        <end position="1471"/>
    </location>
</feature>
<evidence type="ECO:0000313" key="15">
    <source>
        <dbReference type="EMBL" id="CAH1399364.1"/>
    </source>
</evidence>
<evidence type="ECO:0000256" key="10">
    <source>
        <dbReference type="ARBA" id="ARBA00023180"/>
    </source>
</evidence>
<keyword evidence="7 12" id="KW-0472">Membrane</keyword>
<dbReference type="InterPro" id="IPR011042">
    <property type="entry name" value="6-blade_b-propeller_TolB-like"/>
</dbReference>
<feature type="domain" description="EGF-like" evidence="14">
    <location>
        <begin position="616"/>
        <end position="631"/>
    </location>
</feature>
<evidence type="ECO:0000256" key="12">
    <source>
        <dbReference type="SAM" id="Phobius"/>
    </source>
</evidence>
<keyword evidence="12" id="KW-1133">Transmembrane helix</keyword>
<evidence type="ECO:0000256" key="3">
    <source>
        <dbReference type="ARBA" id="ARBA00022536"/>
    </source>
</evidence>
<keyword evidence="5 13" id="KW-0732">Signal</keyword>
<evidence type="ECO:0000259" key="14">
    <source>
        <dbReference type="PROSITE" id="PS01186"/>
    </source>
</evidence>
<dbReference type="SUPFAM" id="SSF57196">
    <property type="entry name" value="EGF/Laminin"/>
    <property type="match status" value="1"/>
</dbReference>
<keyword evidence="8" id="KW-1015">Disulfide bond</keyword>
<dbReference type="SMART" id="SM00192">
    <property type="entry name" value="LDLa"/>
    <property type="match status" value="3"/>
</dbReference>
<proteinExistence type="predicted"/>
<dbReference type="InterPro" id="IPR036055">
    <property type="entry name" value="LDL_receptor-like_sf"/>
</dbReference>
<keyword evidence="2" id="KW-1003">Cell membrane</keyword>
<dbReference type="InterPro" id="IPR002172">
    <property type="entry name" value="LDrepeatLR_classA_rpt"/>
</dbReference>
<evidence type="ECO:0000256" key="9">
    <source>
        <dbReference type="ARBA" id="ARBA00023170"/>
    </source>
</evidence>
<evidence type="ECO:0000256" key="13">
    <source>
        <dbReference type="SAM" id="SignalP"/>
    </source>
</evidence>
<feature type="compositionally biased region" description="Low complexity" evidence="11">
    <location>
        <begin position="1453"/>
        <end position="1462"/>
    </location>
</feature>
<evidence type="ECO:0000256" key="2">
    <source>
        <dbReference type="ARBA" id="ARBA00022475"/>
    </source>
</evidence>
<evidence type="ECO:0000256" key="7">
    <source>
        <dbReference type="ARBA" id="ARBA00023136"/>
    </source>
</evidence>
<dbReference type="Gene3D" id="4.10.400.10">
    <property type="entry name" value="Low-density Lipoprotein Receptor"/>
    <property type="match status" value="2"/>
</dbReference>
<reference evidence="15" key="1">
    <citation type="submission" date="2022-01" db="EMBL/GenBank/DDBJ databases">
        <authorList>
            <person name="King R."/>
        </authorList>
    </citation>
    <scope>NUCLEOTIDE SEQUENCE</scope>
</reference>
<dbReference type="InterPro" id="IPR000033">
    <property type="entry name" value="LDLR_classB_rpt"/>
</dbReference>
<dbReference type="FunFam" id="2.120.10.30:FF:000008">
    <property type="entry name" value="Low-density lipoprotein receptor-related protein 4"/>
    <property type="match status" value="1"/>
</dbReference>
<dbReference type="SUPFAM" id="SSF63825">
    <property type="entry name" value="YWTD domain"/>
    <property type="match status" value="4"/>
</dbReference>
<feature type="signal peptide" evidence="13">
    <location>
        <begin position="1"/>
        <end position="18"/>
    </location>
</feature>
<organism evidence="15 16">
    <name type="scientific">Nezara viridula</name>
    <name type="common">Southern green stink bug</name>
    <name type="synonym">Cimex viridulus</name>
    <dbReference type="NCBI Taxonomy" id="85310"/>
    <lineage>
        <taxon>Eukaryota</taxon>
        <taxon>Metazoa</taxon>
        <taxon>Ecdysozoa</taxon>
        <taxon>Arthropoda</taxon>
        <taxon>Hexapoda</taxon>
        <taxon>Insecta</taxon>
        <taxon>Pterygota</taxon>
        <taxon>Neoptera</taxon>
        <taxon>Paraneoptera</taxon>
        <taxon>Hemiptera</taxon>
        <taxon>Heteroptera</taxon>
        <taxon>Panheteroptera</taxon>
        <taxon>Pentatomomorpha</taxon>
        <taxon>Pentatomoidea</taxon>
        <taxon>Pentatomidae</taxon>
        <taxon>Pentatominae</taxon>
        <taxon>Nezara</taxon>
    </lineage>
</organism>
<gene>
    <name evidence="15" type="ORF">NEZAVI_LOCUS8828</name>
</gene>
<feature type="region of interest" description="Disordered" evidence="11">
    <location>
        <begin position="1372"/>
        <end position="1471"/>
    </location>
</feature>
<keyword evidence="9" id="KW-0675">Receptor</keyword>
<dbReference type="SMART" id="SM00181">
    <property type="entry name" value="EGF"/>
    <property type="match status" value="3"/>
</dbReference>
<accession>A0A9P0HCJ3</accession>
<dbReference type="Pfam" id="PF00057">
    <property type="entry name" value="Ldl_recept_a"/>
    <property type="match status" value="3"/>
</dbReference>
<dbReference type="PANTHER" id="PTHR46513:SF41">
    <property type="entry name" value="LOW-DENSITY LIPOPROTEIN RECEPTOR-RELATED PROTEIN"/>
    <property type="match status" value="1"/>
</dbReference>
<protein>
    <recommendedName>
        <fullName evidence="14">EGF-like domain-containing protein</fullName>
    </recommendedName>
</protein>
<dbReference type="GO" id="GO:0005886">
    <property type="term" value="C:plasma membrane"/>
    <property type="evidence" value="ECO:0007669"/>
    <property type="project" value="UniProtKB-SubCell"/>
</dbReference>
<dbReference type="Proteomes" id="UP001152798">
    <property type="component" value="Chromosome 4"/>
</dbReference>
<dbReference type="Pfam" id="PF00058">
    <property type="entry name" value="Ldl_recept_b"/>
    <property type="match status" value="7"/>
</dbReference>
<keyword evidence="12" id="KW-0812">Transmembrane</keyword>
<dbReference type="InterPro" id="IPR050778">
    <property type="entry name" value="Cueball_EGF_LRP_Nidogen"/>
</dbReference>
<sequence>MVFAVFLLALIRILTCYAHPTLLFSTGKDIRIANISRPSKVTTIVKDLEQGFALDFCYEGRLVCWSDSKSLIQCVSYNGTHVGSKVNIIANQQIVADGLACDWLTQKLYWTHAEAHRIEVVSLDKYYRKVLFWEDIDEVRAIALVPTESIMFWTDWGETAKIERAAMDGDPKSRRVIVSHNIFWPNGLTVDYDSRKIYWLDARLHFIDEMDYDGRNRKTVTNKGVQYPYALTFFKEKLYWTDWDTWSVHMFDRQSGHEGKELVHVQDAVPIDIEVMDPSRQIFKKTPCHNNNGGCSHLCLLSPNPPGYTCGCPTGVKLLDNFTCADGPQEMILLVQMTEICLISLDSPDHTSFSLNLHGIKHAMGIDYDPVTGYLYWTDDMAQVIRRARLNGTGQETVVSTELELPDGVAIDWRAQNLYWTDTGTDRIQVLRINTTYTKVLINTELVEPRAIAVAPDEGLMFWSDWNEKKPKIERAALDGTLRGILVSERLGWPNGIALDVYAKKLYWCDAKTDSIEVINFDGTERREVVTDNLPHVFGITLVGDYLYWTDWQRRSLDSAHKVTGNNRKVILDQLANIMGLKAVGSLIPSTVENPCAINNGNCAHLCLNTPTKYVCACQMGYELESNRKTCVVPEAFLLFARKENIGRISIENPYNDAIIPASGIKDASALDFDIKDDRIFWTDVKAKAITRAYINGSHVERIIEFGLESPEGLAVDWLAHNIYWTDTGTKRIEVAKTDGNYRRAIIWTKLQEPRSIAVDPTEGFIYWSEWAGLGSIHRAHLDGSSPRSLISNVGRANSLTVDLADKKIYWCALQGHIESANADGSRRSIVVTSARPFTMSLYQEKIYWSDWETGSLYVANKYTGENKTILHSKVEQVTSVVVYHSWSQRGWGPCLTGGGCSQLCLGRCACQAHYILNDRKCIPPSSFMLVSTKNTVSRLLFDSSDAPDAALPVIGLKNIKAVDYDMQQHTLYTIDGRAQIMKKWKEGDGSSIFITGNDQLSSFAVDSYFRALFWSSAGDGTINVTKLDNTSVPIVVVRSHDAEKPKHIALHPLKGLLFWVAEGMSDNRIYRCKLDGVRRAVLISGLHPVTAFTVDSKGDLIYWATSSSIESADIDGKQRKEIFTSFSLKINGLAVFGRFLYWLHPQTVVQYDRQTRARKNVFYSHYHLTAIAAVNILPRREETLWECLSGKKVNTHMDCRREGACGPDQFPCARSPGDCIPLKWRCDSTVDCHDGSDEADCPQCDGDKFTCQPGQCIEMRFVCDGIAQCSDNSDERSCCSNGGGHACGGKCFPASVVCNGWSDCLDGSDEAGCHMQSPPSSPPYFLLIALLITSFCIVILYSICRWKMSGKPGAVDGVICDPALDPLSPKQYRPKHSMRMSTLQRSSSSQPSTGSLLYPYPQNPPPSPATTSKECSLYRPPPPTPCSTDVCHESDSNYQGDSEPLPPPPTPTSLSPSSSTYFPPPPSPTP</sequence>
<keyword evidence="10" id="KW-0325">Glycoprotein</keyword>
<feature type="transmembrane region" description="Helical" evidence="12">
    <location>
        <begin position="1325"/>
        <end position="1345"/>
    </location>
</feature>
<dbReference type="PANTHER" id="PTHR46513">
    <property type="entry name" value="VITELLOGENIN RECEPTOR-LIKE PROTEIN-RELATED-RELATED"/>
    <property type="match status" value="1"/>
</dbReference>
<dbReference type="Gene3D" id="4.10.1220.10">
    <property type="entry name" value="EGF-type module"/>
    <property type="match status" value="1"/>
</dbReference>
<dbReference type="SMART" id="SM00135">
    <property type="entry name" value="LY"/>
    <property type="match status" value="18"/>
</dbReference>
<dbReference type="SUPFAM" id="SSF57424">
    <property type="entry name" value="LDL receptor-like module"/>
    <property type="match status" value="3"/>
</dbReference>
<dbReference type="OrthoDB" id="72419at2759"/>